<dbReference type="Gene3D" id="3.40.190.10">
    <property type="entry name" value="Periplasmic binding protein-like II"/>
    <property type="match status" value="1"/>
</dbReference>
<dbReference type="OrthoDB" id="5984008at2759"/>
<evidence type="ECO:0000313" key="1">
    <source>
        <dbReference type="EMBL" id="KAF7120532.1"/>
    </source>
</evidence>
<dbReference type="EMBL" id="WJXA01000013">
    <property type="protein sequence ID" value="KAF7120532.1"/>
    <property type="molecule type" value="Genomic_DNA"/>
</dbReference>
<dbReference type="AlphaFoldDB" id="A0A834G2W2"/>
<proteinExistence type="predicted"/>
<organism evidence="1 2">
    <name type="scientific">Rhododendron simsii</name>
    <name type="common">Sims's rhododendron</name>
    <dbReference type="NCBI Taxonomy" id="118357"/>
    <lineage>
        <taxon>Eukaryota</taxon>
        <taxon>Viridiplantae</taxon>
        <taxon>Streptophyta</taxon>
        <taxon>Embryophyta</taxon>
        <taxon>Tracheophyta</taxon>
        <taxon>Spermatophyta</taxon>
        <taxon>Magnoliopsida</taxon>
        <taxon>eudicotyledons</taxon>
        <taxon>Gunneridae</taxon>
        <taxon>Pentapetalae</taxon>
        <taxon>asterids</taxon>
        <taxon>Ericales</taxon>
        <taxon>Ericaceae</taxon>
        <taxon>Ericoideae</taxon>
        <taxon>Rhodoreae</taxon>
        <taxon>Rhododendron</taxon>
    </lineage>
</organism>
<sequence length="186" mass="20484">MRIFRWEELLRACTWFLISITIQYLNFPYAQDPDGKNYSGYCIDVFKDALESLGCDLPYEFVEFSGTYDELVKNVTNKVINLSSTSFPILCFGFMTTSLTEQELDPLGLISHVVLLFTSELHIILSHDHPIVPQVPTKIARPVESDVPGAAAGANSFDPANGTVGTPAIELGKMAPARTIIASPNI</sequence>
<evidence type="ECO:0000313" key="2">
    <source>
        <dbReference type="Proteomes" id="UP000626092"/>
    </source>
</evidence>
<dbReference type="Proteomes" id="UP000626092">
    <property type="component" value="Unassembled WGS sequence"/>
</dbReference>
<comment type="caution">
    <text evidence="1">The sequence shown here is derived from an EMBL/GenBank/DDBJ whole genome shotgun (WGS) entry which is preliminary data.</text>
</comment>
<protein>
    <submittedName>
        <fullName evidence="1">Uncharacterized protein</fullName>
    </submittedName>
</protein>
<name>A0A834G2W2_RHOSS</name>
<reference evidence="1" key="1">
    <citation type="submission" date="2019-11" db="EMBL/GenBank/DDBJ databases">
        <authorList>
            <person name="Liu Y."/>
            <person name="Hou J."/>
            <person name="Li T.-Q."/>
            <person name="Guan C.-H."/>
            <person name="Wu X."/>
            <person name="Wu H.-Z."/>
            <person name="Ling F."/>
            <person name="Zhang R."/>
            <person name="Shi X.-G."/>
            <person name="Ren J.-P."/>
            <person name="Chen E.-F."/>
            <person name="Sun J.-M."/>
        </authorList>
    </citation>
    <scope>NUCLEOTIDE SEQUENCE</scope>
    <source>
        <strain evidence="1">Adult_tree_wgs_1</strain>
        <tissue evidence="1">Leaves</tissue>
    </source>
</reference>
<accession>A0A834G2W2</accession>
<dbReference type="SUPFAM" id="SSF53850">
    <property type="entry name" value="Periplasmic binding protein-like II"/>
    <property type="match status" value="1"/>
</dbReference>
<gene>
    <name evidence="1" type="ORF">RHSIM_Rhsim13G0184100</name>
</gene>
<keyword evidence="2" id="KW-1185">Reference proteome</keyword>